<sequence>MSQLPRSTWRVAEPHTLTFDLTEQPLTALRVRVVGGTVNVVGADPAALAAQGGARLEISDIQGPPLVVTRDGGTLGVGYGDLTRQGLLDWLGGRRGHGRSAVVSLTVPWSASAEVGFVGAAAVVSGMRGRTEVRGVTGDATLVRLRGGVLAETVSGAVEAQAVTGALRFHSVSGDLTVVEGAGSSVRADSVSGAMVLDLDPAAGPADIRLSTVSGEVAIRLPYPVDTEVEANTAGGRVSSAFEDLRVTGGWGAKRLSGTLGSGGGTLRASTVSGAIALLRRPPAEDLADAGPARTKEL</sequence>
<comment type="caution">
    <text evidence="2">The sequence shown here is derived from an EMBL/GenBank/DDBJ whole genome shotgun (WGS) entry which is preliminary data.</text>
</comment>
<evidence type="ECO:0000313" key="2">
    <source>
        <dbReference type="EMBL" id="GAA3741997.1"/>
    </source>
</evidence>
<gene>
    <name evidence="2" type="ORF">GCM10023082_43620</name>
</gene>
<evidence type="ECO:0000313" key="3">
    <source>
        <dbReference type="Proteomes" id="UP001499884"/>
    </source>
</evidence>
<proteinExistence type="predicted"/>
<name>A0ABP7FL71_9ACTN</name>
<feature type="domain" description="DUF4097" evidence="1">
    <location>
        <begin position="164"/>
        <end position="278"/>
    </location>
</feature>
<dbReference type="Pfam" id="PF13349">
    <property type="entry name" value="DUF4097"/>
    <property type="match status" value="1"/>
</dbReference>
<accession>A0ABP7FL71</accession>
<reference evidence="3" key="1">
    <citation type="journal article" date="2019" name="Int. J. Syst. Evol. Microbiol.">
        <title>The Global Catalogue of Microorganisms (GCM) 10K type strain sequencing project: providing services to taxonomists for standard genome sequencing and annotation.</title>
        <authorList>
            <consortium name="The Broad Institute Genomics Platform"/>
            <consortium name="The Broad Institute Genome Sequencing Center for Infectious Disease"/>
            <person name="Wu L."/>
            <person name="Ma J."/>
        </authorList>
    </citation>
    <scope>NUCLEOTIDE SEQUENCE [LARGE SCALE GENOMIC DNA]</scope>
    <source>
        <strain evidence="3">JCM 30846</strain>
    </source>
</reference>
<keyword evidence="3" id="KW-1185">Reference proteome</keyword>
<organism evidence="2 3">
    <name type="scientific">Streptomyces tremellae</name>
    <dbReference type="NCBI Taxonomy" id="1124239"/>
    <lineage>
        <taxon>Bacteria</taxon>
        <taxon>Bacillati</taxon>
        <taxon>Actinomycetota</taxon>
        <taxon>Actinomycetes</taxon>
        <taxon>Kitasatosporales</taxon>
        <taxon>Streptomycetaceae</taxon>
        <taxon>Streptomyces</taxon>
    </lineage>
</organism>
<dbReference type="InterPro" id="IPR025164">
    <property type="entry name" value="Toastrack_DUF4097"/>
</dbReference>
<protein>
    <submittedName>
        <fullName evidence="2">DUF4097 family beta strand repeat-containing protein</fullName>
    </submittedName>
</protein>
<evidence type="ECO:0000259" key="1">
    <source>
        <dbReference type="Pfam" id="PF13349"/>
    </source>
</evidence>
<dbReference type="Proteomes" id="UP001499884">
    <property type="component" value="Unassembled WGS sequence"/>
</dbReference>
<dbReference type="EMBL" id="BAABEP010000033">
    <property type="protein sequence ID" value="GAA3741997.1"/>
    <property type="molecule type" value="Genomic_DNA"/>
</dbReference>